<reference evidence="1 2" key="1">
    <citation type="journal article" date="2013" name="PLoS ONE">
        <title>Predicting the Proteins of Angomonas deanei, Strigomonas culicis and Their Respective Endosymbionts Reveals New Aspects of the Trypanosomatidae Family.</title>
        <authorList>
            <person name="Motta M.C."/>
            <person name="Martins A.C."/>
            <person name="de Souza S.S."/>
            <person name="Catta-Preta C.M."/>
            <person name="Silva R."/>
            <person name="Klein C.C."/>
            <person name="de Almeida L.G."/>
            <person name="de Lima Cunha O."/>
            <person name="Ciapina L.P."/>
            <person name="Brocchi M."/>
            <person name="Colabardini A.C."/>
            <person name="de Araujo Lima B."/>
            <person name="Machado C.R."/>
            <person name="de Almeida Soares C.M."/>
            <person name="Probst C.M."/>
            <person name="de Menezes C.B."/>
            <person name="Thompson C.E."/>
            <person name="Bartholomeu D.C."/>
            <person name="Gradia D.F."/>
            <person name="Pavoni D.P."/>
            <person name="Grisard E.C."/>
            <person name="Fantinatti-Garboggini F."/>
            <person name="Marchini F.K."/>
            <person name="Rodrigues-Luiz G.F."/>
            <person name="Wagner G."/>
            <person name="Goldman G.H."/>
            <person name="Fietto J.L."/>
            <person name="Elias M.C."/>
            <person name="Goldman M.H."/>
            <person name="Sagot M.F."/>
            <person name="Pereira M."/>
            <person name="Stoco P.H."/>
            <person name="de Mendonca-Neto R.P."/>
            <person name="Teixeira S.M."/>
            <person name="Maciel T.E."/>
            <person name="de Oliveira Mendes T.A."/>
            <person name="Urmenyi T.P."/>
            <person name="de Souza W."/>
            <person name="Schenkman S."/>
            <person name="de Vasconcelos A.T."/>
        </authorList>
    </citation>
    <scope>NUCLEOTIDE SEQUENCE [LARGE SCALE GENOMIC DNA]</scope>
</reference>
<proteinExistence type="predicted"/>
<comment type="caution">
    <text evidence="1">The sequence shown here is derived from an EMBL/GenBank/DDBJ whole genome shotgun (WGS) entry which is preliminary data.</text>
</comment>
<name>S9URQ5_9TRYP</name>
<accession>S9URQ5</accession>
<protein>
    <submittedName>
        <fullName evidence="1">Uncharacterized protein</fullName>
    </submittedName>
</protein>
<keyword evidence="2" id="KW-1185">Reference proteome</keyword>
<evidence type="ECO:0000313" key="1">
    <source>
        <dbReference type="EMBL" id="EPY17281.1"/>
    </source>
</evidence>
<dbReference type="AlphaFoldDB" id="S9URQ5"/>
<dbReference type="Proteomes" id="UP000015354">
    <property type="component" value="Unassembled WGS sequence"/>
</dbReference>
<sequence>MFMYYKCYQMMESEAEKMQLMRACCRFASRVAQEGARATAFQEKEPSPTGEQDKQVLEYLCVESWNVAVKKNAMHRSQEVKDWMALSLDFSRFLSDDNVTKLTVEDFATSMPILTD</sequence>
<gene>
    <name evidence="1" type="ORF">STCU_10705</name>
</gene>
<evidence type="ECO:0000313" key="2">
    <source>
        <dbReference type="Proteomes" id="UP000015354"/>
    </source>
</evidence>
<dbReference type="EMBL" id="ATMH01010559">
    <property type="protein sequence ID" value="EPY17281.1"/>
    <property type="molecule type" value="Genomic_DNA"/>
</dbReference>
<organism evidence="1 2">
    <name type="scientific">Strigomonas culicis</name>
    <dbReference type="NCBI Taxonomy" id="28005"/>
    <lineage>
        <taxon>Eukaryota</taxon>
        <taxon>Discoba</taxon>
        <taxon>Euglenozoa</taxon>
        <taxon>Kinetoplastea</taxon>
        <taxon>Metakinetoplastina</taxon>
        <taxon>Trypanosomatida</taxon>
        <taxon>Trypanosomatidae</taxon>
        <taxon>Strigomonadinae</taxon>
        <taxon>Strigomonas</taxon>
    </lineage>
</organism>